<keyword evidence="2" id="KW-1185">Reference proteome</keyword>
<name>A0A8E4ZDU4_9CAUD</name>
<protein>
    <submittedName>
        <fullName evidence="1">Portal protein</fullName>
    </submittedName>
</protein>
<dbReference type="EMBL" id="MT732473">
    <property type="protein sequence ID" value="QQV91416.1"/>
    <property type="molecule type" value="Genomic_DNA"/>
</dbReference>
<organism evidence="1 2">
    <name type="scientific">Polaribacter phage Leef_1</name>
    <dbReference type="NCBI Taxonomy" id="2745684"/>
    <lineage>
        <taxon>Viruses</taxon>
        <taxon>Duplodnaviria</taxon>
        <taxon>Heunggongvirae</taxon>
        <taxon>Uroviricota</taxon>
        <taxon>Caudoviricetes</taxon>
        <taxon>Helgolandviridae</taxon>
        <taxon>Leefvirus</taxon>
        <taxon>Leefvirus Leef</taxon>
    </lineage>
</organism>
<evidence type="ECO:0000313" key="2">
    <source>
        <dbReference type="Proteomes" id="UP000693839"/>
    </source>
</evidence>
<accession>A0A8E4ZDU4</accession>
<proteinExistence type="predicted"/>
<reference evidence="1" key="1">
    <citation type="submission" date="2020-07" db="EMBL/GenBank/DDBJ databases">
        <title>Highly diverse flavobacterial phages as mortality factor during North Sea spring blooms.</title>
        <authorList>
            <person name="Bartlau N."/>
            <person name="Wichels A."/>
            <person name="Krohne G."/>
            <person name="Adriaenssens E.M."/>
            <person name="Heins A."/>
            <person name="Fuchs B.M."/>
            <person name="Amann R."/>
            <person name="Moraru C."/>
        </authorList>
    </citation>
    <scope>NUCLEOTIDE SEQUENCE</scope>
</reference>
<dbReference type="Proteomes" id="UP000693839">
    <property type="component" value="Segment"/>
</dbReference>
<sequence>MGNFISHGDVAFGLGSGAAFAFSGNKKEPKHTVINPEDSTSGKYSFWGADNKYPETFLKALRLNGSGGAGLRFLKATHYGQGFHFYKSETDDNDKLQKKIQTLKDVGPEIKAFFKRNRLERFWNEHIADLETFYLAQPEFILTKDFSKIHSVRRLQASKVRYEKINKSTGLIENAYFCHNWTSSMSVDSEYVRKIPVIDSYWSPEQIKEYCKKNRIHKFVMPTFYPLMNETYYPEADWHAVFHNGWMDVANSIPEFKKALFTNQLNIKFVVHISEEYFKRTYGADWLDYTPEKRKEIRDQLTDAIDSHLSGNKNAGKSIQSVTYLDQNQNWVKGIEVEPIDNKIKDGAYLPEASAANSEIMFALGVDPSLLGAGIPGGKMNTGSGSDKREAFSILTSLFKSKREISLYPWYFIRDYNGWDEDLEGGFGDIELTTLDANPTGTQNIL</sequence>
<evidence type="ECO:0000313" key="1">
    <source>
        <dbReference type="EMBL" id="QQV91416.1"/>
    </source>
</evidence>
<gene>
    <name evidence="1" type="ORF">Leef1_6</name>
</gene>